<sequence>MQQTMTSCIPLRYNILWTSDQLRVVADAFFADLKVSPSKVVLRHFSTTEVVVFDHSPRSSYNSTLFGLNAVRSYLDLLATHWTCHDLRKHRMDVSLDARRVVATASVIWKWKKSGKSWQEDFTCTLDYDEAMKIKSFVIKTDSAPETCVMRAVDP</sequence>
<dbReference type="Proteomes" id="UP000623687">
    <property type="component" value="Unassembled WGS sequence"/>
</dbReference>
<reference evidence="1" key="1">
    <citation type="submission" date="2019-07" db="EMBL/GenBank/DDBJ databases">
        <authorList>
            <person name="Palmer J.M."/>
        </authorList>
    </citation>
    <scope>NUCLEOTIDE SEQUENCE</scope>
    <source>
        <strain evidence="1">PC9</strain>
    </source>
</reference>
<dbReference type="AlphaFoldDB" id="A0A8H6ZQ89"/>
<dbReference type="RefSeq" id="XP_036627740.1">
    <property type="nucleotide sequence ID" value="XM_036780357.1"/>
</dbReference>
<evidence type="ECO:0008006" key="3">
    <source>
        <dbReference type="Google" id="ProtNLM"/>
    </source>
</evidence>
<dbReference type="GeneID" id="59380682"/>
<dbReference type="VEuPathDB" id="FungiDB:PC9H_010864"/>
<dbReference type="EMBL" id="JACETU010000008">
    <property type="protein sequence ID" value="KAF7422708.1"/>
    <property type="molecule type" value="Genomic_DNA"/>
</dbReference>
<protein>
    <recommendedName>
        <fullName evidence="3">SnoaL-like domain-containing protein</fullName>
    </recommendedName>
</protein>
<proteinExistence type="predicted"/>
<organism evidence="1 2">
    <name type="scientific">Pleurotus ostreatus</name>
    <name type="common">Oyster mushroom</name>
    <name type="synonym">White-rot fungus</name>
    <dbReference type="NCBI Taxonomy" id="5322"/>
    <lineage>
        <taxon>Eukaryota</taxon>
        <taxon>Fungi</taxon>
        <taxon>Dikarya</taxon>
        <taxon>Basidiomycota</taxon>
        <taxon>Agaricomycotina</taxon>
        <taxon>Agaricomycetes</taxon>
        <taxon>Agaricomycetidae</taxon>
        <taxon>Agaricales</taxon>
        <taxon>Pleurotineae</taxon>
        <taxon>Pleurotaceae</taxon>
        <taxon>Pleurotus</taxon>
    </lineage>
</organism>
<evidence type="ECO:0000313" key="1">
    <source>
        <dbReference type="EMBL" id="KAF7422708.1"/>
    </source>
</evidence>
<name>A0A8H6ZQ89_PLEOS</name>
<evidence type="ECO:0000313" key="2">
    <source>
        <dbReference type="Proteomes" id="UP000623687"/>
    </source>
</evidence>
<keyword evidence="2" id="KW-1185">Reference proteome</keyword>
<comment type="caution">
    <text evidence="1">The sequence shown here is derived from an EMBL/GenBank/DDBJ whole genome shotgun (WGS) entry which is preliminary data.</text>
</comment>
<dbReference type="OrthoDB" id="3352776at2759"/>
<accession>A0A8H6ZQ89</accession>
<gene>
    <name evidence="1" type="ORF">PC9H_010864</name>
</gene>